<dbReference type="Pfam" id="PF14269">
    <property type="entry name" value="Arylsulfotran_2"/>
    <property type="match status" value="1"/>
</dbReference>
<evidence type="ECO:0000256" key="1">
    <source>
        <dbReference type="SAM" id="SignalP"/>
    </source>
</evidence>
<protein>
    <submittedName>
        <fullName evidence="2">Uncharacterized protein</fullName>
    </submittedName>
</protein>
<dbReference type="HOGENOM" id="CLU_1230668_0_0_1"/>
<sequence>MYSISKLILLLGGVASLPLTWAQFVSRPELVVPKLNITVPAGNGTEKGLLFVAPYYGFGNGGAGAVQEAAYIFQDDGELVWSSLGHYSGFVGNFRPDVWNGEVYLRAFQSTLSNTPGRSYGRHNLLGNDYRVTKEVQAQSDKLPSLHEFTIVDGKTALIEIAVLKSLSLRPWGGNDGQNWIQSSGFQEVDIDTGEVLFEWQSIDHVDPKGIVVTIVTLDVCHFTG</sequence>
<name>A0A0A1TDJ7_9HYPO</name>
<keyword evidence="3" id="KW-1185">Reference proteome</keyword>
<feature type="chain" id="PRO_5001990137" evidence="1">
    <location>
        <begin position="23"/>
        <end position="225"/>
    </location>
</feature>
<dbReference type="AlphaFoldDB" id="A0A0A1TDJ7"/>
<dbReference type="Proteomes" id="UP000039046">
    <property type="component" value="Unassembled WGS sequence"/>
</dbReference>
<proteinExistence type="predicted"/>
<dbReference type="InterPro" id="IPR039535">
    <property type="entry name" value="ASST-like"/>
</dbReference>
<evidence type="ECO:0000313" key="2">
    <source>
        <dbReference type="EMBL" id="CEJ92819.1"/>
    </source>
</evidence>
<dbReference type="EMBL" id="CDHN01000005">
    <property type="protein sequence ID" value="CEJ92819.1"/>
    <property type="molecule type" value="Genomic_DNA"/>
</dbReference>
<dbReference type="PANTHER" id="PTHR35340">
    <property type="entry name" value="PQQ ENZYME REPEAT PROTEIN-RELATED"/>
    <property type="match status" value="1"/>
</dbReference>
<dbReference type="OrthoDB" id="5427350at2759"/>
<gene>
    <name evidence="2" type="ORF">VHEMI08449</name>
</gene>
<dbReference type="STRING" id="1531966.A0A0A1TDJ7"/>
<keyword evidence="1" id="KW-0732">Signal</keyword>
<organism evidence="2 3">
    <name type="scientific">[Torrubiella] hemipterigena</name>
    <dbReference type="NCBI Taxonomy" id="1531966"/>
    <lineage>
        <taxon>Eukaryota</taxon>
        <taxon>Fungi</taxon>
        <taxon>Dikarya</taxon>
        <taxon>Ascomycota</taxon>
        <taxon>Pezizomycotina</taxon>
        <taxon>Sordariomycetes</taxon>
        <taxon>Hypocreomycetidae</taxon>
        <taxon>Hypocreales</taxon>
        <taxon>Clavicipitaceae</taxon>
        <taxon>Clavicipitaceae incertae sedis</taxon>
        <taxon>'Torrubiella' clade</taxon>
    </lineage>
</organism>
<evidence type="ECO:0000313" key="3">
    <source>
        <dbReference type="Proteomes" id="UP000039046"/>
    </source>
</evidence>
<feature type="signal peptide" evidence="1">
    <location>
        <begin position="1"/>
        <end position="22"/>
    </location>
</feature>
<accession>A0A0A1TDJ7</accession>
<dbReference type="InterPro" id="IPR053143">
    <property type="entry name" value="Arylsulfate_ST"/>
</dbReference>
<reference evidence="2 3" key="1">
    <citation type="journal article" date="2015" name="Genome Announc.">
        <title>Draft Genome Sequence and Gene Annotation of the Entomopathogenic Fungus Verticillium hemipterigenum.</title>
        <authorList>
            <person name="Horn F."/>
            <person name="Habel A."/>
            <person name="Scharf D.H."/>
            <person name="Dworschak J."/>
            <person name="Brakhage A.A."/>
            <person name="Guthke R."/>
            <person name="Hertweck C."/>
            <person name="Linde J."/>
        </authorList>
    </citation>
    <scope>NUCLEOTIDE SEQUENCE [LARGE SCALE GENOMIC DNA]</scope>
</reference>
<dbReference type="PANTHER" id="PTHR35340:SF9">
    <property type="entry name" value="ASST-DOMAIN-CONTAINING PROTEIN"/>
    <property type="match status" value="1"/>
</dbReference>